<dbReference type="GeneID" id="84801056"/>
<dbReference type="Pfam" id="PF03772">
    <property type="entry name" value="Competence"/>
    <property type="match status" value="1"/>
</dbReference>
<feature type="transmembrane region" description="Helical" evidence="6">
    <location>
        <begin position="284"/>
        <end position="305"/>
    </location>
</feature>
<evidence type="ECO:0000256" key="4">
    <source>
        <dbReference type="ARBA" id="ARBA00022989"/>
    </source>
</evidence>
<feature type="transmembrane region" description="Helical" evidence="6">
    <location>
        <begin position="344"/>
        <end position="364"/>
    </location>
</feature>
<keyword evidence="2" id="KW-1003">Cell membrane</keyword>
<gene>
    <name evidence="8" type="ORF">HMPREF0634_0270</name>
</gene>
<evidence type="ECO:0000313" key="8">
    <source>
        <dbReference type="EMBL" id="EFM64350.1"/>
    </source>
</evidence>
<protein>
    <submittedName>
        <fullName evidence="8">ComEC/Rec2-like protein</fullName>
    </submittedName>
</protein>
<feature type="transmembrane region" description="Helical" evidence="6">
    <location>
        <begin position="311"/>
        <end position="332"/>
    </location>
</feature>
<comment type="subcellular location">
    <subcellularLocation>
        <location evidence="1">Cell membrane</location>
        <topology evidence="1">Multi-pass membrane protein</topology>
    </subcellularLocation>
</comment>
<evidence type="ECO:0000313" key="9">
    <source>
        <dbReference type="Proteomes" id="UP000003244"/>
    </source>
</evidence>
<sequence length="411" mass="46651">MRRFGLLVLVLVLIFNWHRIGTRQAGYGDLGQARGMVTNIVKKKKITNYYMGKVLAVDFSGKDRGVHIGDRLCLYGKSRDLNNFIIKDFDYGRYLKSRGIDTYIEVSNLDIYGRSGLYYRIGSLKDYCIGANKFMYKAYGDILNSIVLGYRGDLDKDVVYTFRDAGVSHVMSISGLHISILVGIFLVLVDRINRLDRLGLLFIGLIFYNILVGGGPSITRAIGLSVLGALAYFVDRRLDPINILALIASIMVYLNPYIIYNISFQLSFLAVLSIVIYSKYLRKYIYFNFLNTCLAANILTFPLVVYNFKTFSMVGLIGNILILPFIGLIVFLDMISLLLYGISLDLALLVAYINEAILRPLYYYLEKLANYGVYNMEVRSMNPLLLLAYYIGVLGLAIFLEIYYIKVNKTD</sequence>
<feature type="transmembrane region" description="Helical" evidence="6">
    <location>
        <begin position="254"/>
        <end position="277"/>
    </location>
</feature>
<evidence type="ECO:0000256" key="6">
    <source>
        <dbReference type="SAM" id="Phobius"/>
    </source>
</evidence>
<dbReference type="OrthoDB" id="9761531at2"/>
<evidence type="ECO:0000256" key="1">
    <source>
        <dbReference type="ARBA" id="ARBA00004651"/>
    </source>
</evidence>
<dbReference type="RefSeq" id="WP_007790268.1">
    <property type="nucleotide sequence ID" value="NZ_ADGQ01000061.1"/>
</dbReference>
<feature type="domain" description="ComEC/Rec2-related protein" evidence="7">
    <location>
        <begin position="146"/>
        <end position="400"/>
    </location>
</feature>
<dbReference type="STRING" id="596315.HMPREF0634_0270"/>
<evidence type="ECO:0000256" key="3">
    <source>
        <dbReference type="ARBA" id="ARBA00022692"/>
    </source>
</evidence>
<dbReference type="InterPro" id="IPR004477">
    <property type="entry name" value="ComEC_N"/>
</dbReference>
<accession>E0E454</accession>
<reference evidence="8 9" key="1">
    <citation type="submission" date="2010-08" db="EMBL/GenBank/DDBJ databases">
        <authorList>
            <person name="Harkins D.M."/>
            <person name="Madupu R."/>
            <person name="Durkin A.S."/>
            <person name="Torralba M."/>
            <person name="Methe B."/>
            <person name="Sutton G.G."/>
            <person name="Nelson K.E."/>
        </authorList>
    </citation>
    <scope>NUCLEOTIDE SEQUENCE [LARGE SCALE GENOMIC DNA]</scope>
    <source>
        <strain evidence="8 9">DSM 17678</strain>
    </source>
</reference>
<dbReference type="NCBIfam" id="TIGR00360">
    <property type="entry name" value="ComEC_N-term"/>
    <property type="match status" value="1"/>
</dbReference>
<feature type="transmembrane region" description="Helical" evidence="6">
    <location>
        <begin position="201"/>
        <end position="234"/>
    </location>
</feature>
<organism evidence="8 9">
    <name type="scientific">Peptostreptococcus stomatis DSM 17678</name>
    <dbReference type="NCBI Taxonomy" id="596315"/>
    <lineage>
        <taxon>Bacteria</taxon>
        <taxon>Bacillati</taxon>
        <taxon>Bacillota</taxon>
        <taxon>Clostridia</taxon>
        <taxon>Peptostreptococcales</taxon>
        <taxon>Peptostreptococcaceae</taxon>
        <taxon>Peptostreptococcus</taxon>
    </lineage>
</organism>
<dbReference type="GO" id="GO:0005886">
    <property type="term" value="C:plasma membrane"/>
    <property type="evidence" value="ECO:0007669"/>
    <property type="project" value="UniProtKB-SubCell"/>
</dbReference>
<evidence type="ECO:0000259" key="7">
    <source>
        <dbReference type="Pfam" id="PF03772"/>
    </source>
</evidence>
<dbReference type="PANTHER" id="PTHR30619">
    <property type="entry name" value="DNA INTERNALIZATION/COMPETENCE PROTEIN COMEC/REC2"/>
    <property type="match status" value="1"/>
</dbReference>
<name>E0E454_9FIRM</name>
<feature type="transmembrane region" description="Helical" evidence="6">
    <location>
        <begin position="384"/>
        <end position="405"/>
    </location>
</feature>
<dbReference type="eggNOG" id="COG0658">
    <property type="taxonomic scope" value="Bacteria"/>
</dbReference>
<comment type="caution">
    <text evidence="8">The sequence shown here is derived from an EMBL/GenBank/DDBJ whole genome shotgun (WGS) entry which is preliminary data.</text>
</comment>
<dbReference type="AlphaFoldDB" id="E0E454"/>
<keyword evidence="4 6" id="KW-1133">Transmembrane helix</keyword>
<dbReference type="EMBL" id="ADGQ01000061">
    <property type="protein sequence ID" value="EFM64350.1"/>
    <property type="molecule type" value="Genomic_DNA"/>
</dbReference>
<dbReference type="PANTHER" id="PTHR30619:SF1">
    <property type="entry name" value="RECOMBINATION PROTEIN 2"/>
    <property type="match status" value="1"/>
</dbReference>
<keyword evidence="9" id="KW-1185">Reference proteome</keyword>
<dbReference type="Proteomes" id="UP000003244">
    <property type="component" value="Unassembled WGS sequence"/>
</dbReference>
<feature type="transmembrane region" description="Helical" evidence="6">
    <location>
        <begin position="170"/>
        <end position="189"/>
    </location>
</feature>
<dbReference type="InterPro" id="IPR052159">
    <property type="entry name" value="Competence_DNA_uptake"/>
</dbReference>
<keyword evidence="5 6" id="KW-0472">Membrane</keyword>
<proteinExistence type="predicted"/>
<evidence type="ECO:0000256" key="5">
    <source>
        <dbReference type="ARBA" id="ARBA00023136"/>
    </source>
</evidence>
<keyword evidence="3 6" id="KW-0812">Transmembrane</keyword>
<evidence type="ECO:0000256" key="2">
    <source>
        <dbReference type="ARBA" id="ARBA00022475"/>
    </source>
</evidence>